<dbReference type="GO" id="GO:0046872">
    <property type="term" value="F:metal ion binding"/>
    <property type="evidence" value="ECO:0007669"/>
    <property type="project" value="UniProtKB-KW"/>
</dbReference>
<dbReference type="Pfam" id="PF13442">
    <property type="entry name" value="Cytochrome_CBB3"/>
    <property type="match status" value="1"/>
</dbReference>
<dbReference type="GO" id="GO:0009055">
    <property type="term" value="F:electron transfer activity"/>
    <property type="evidence" value="ECO:0007669"/>
    <property type="project" value="InterPro"/>
</dbReference>
<sequence>MGKTDKKAFARSCAATLTMNVKPKTNLTRIASMMLGILAVAVVTGCGSSRTILQQDAAQYPEAVRLYQNGCITCHGSNLQGGIGLNLQHVGSRLTAAQIRHRIEVGSGPMPAYAAPGDAILTSAQITALTNWLASKK</sequence>
<keyword evidence="7" id="KW-1185">Reference proteome</keyword>
<keyword evidence="3 4" id="KW-0408">Iron</keyword>
<dbReference type="AlphaFoldDB" id="A0A9X7VYE1"/>
<evidence type="ECO:0000256" key="2">
    <source>
        <dbReference type="ARBA" id="ARBA00022723"/>
    </source>
</evidence>
<organism evidence="6 7">
    <name type="scientific">Alicyclobacillus mengziensis</name>
    <dbReference type="NCBI Taxonomy" id="2931921"/>
    <lineage>
        <taxon>Bacteria</taxon>
        <taxon>Bacillati</taxon>
        <taxon>Bacillota</taxon>
        <taxon>Bacilli</taxon>
        <taxon>Bacillales</taxon>
        <taxon>Alicyclobacillaceae</taxon>
        <taxon>Alicyclobacillus</taxon>
    </lineage>
</organism>
<dbReference type="PROSITE" id="PS51007">
    <property type="entry name" value="CYTC"/>
    <property type="match status" value="1"/>
</dbReference>
<dbReference type="GO" id="GO:0020037">
    <property type="term" value="F:heme binding"/>
    <property type="evidence" value="ECO:0007669"/>
    <property type="project" value="InterPro"/>
</dbReference>
<dbReference type="InterPro" id="IPR036909">
    <property type="entry name" value="Cyt_c-like_dom_sf"/>
</dbReference>
<feature type="domain" description="Cytochrome c" evidence="5">
    <location>
        <begin position="55"/>
        <end position="137"/>
    </location>
</feature>
<dbReference type="RefSeq" id="WP_206656144.1">
    <property type="nucleotide sequence ID" value="NZ_CP071182.1"/>
</dbReference>
<gene>
    <name evidence="6" type="ORF">JZ786_20460</name>
</gene>
<evidence type="ECO:0000259" key="5">
    <source>
        <dbReference type="PROSITE" id="PS51007"/>
    </source>
</evidence>
<reference evidence="6 7" key="1">
    <citation type="submission" date="2021-02" db="EMBL/GenBank/DDBJ databases">
        <title>Alicyclobacillus curvatus sp. nov. and Alicyclobacillus mengziensis sp. nov., two acidophilic bacteria isolated from acid mine drainage.</title>
        <authorList>
            <person name="Huang Y."/>
        </authorList>
    </citation>
    <scope>NUCLEOTIDE SEQUENCE [LARGE SCALE GENOMIC DNA]</scope>
    <source>
        <strain evidence="6 7">S30H14</strain>
    </source>
</reference>
<keyword evidence="2 4" id="KW-0479">Metal-binding</keyword>
<dbReference type="EMBL" id="CP071182">
    <property type="protein sequence ID" value="QSO46782.1"/>
    <property type="molecule type" value="Genomic_DNA"/>
</dbReference>
<evidence type="ECO:0000256" key="4">
    <source>
        <dbReference type="PROSITE-ProRule" id="PRU00433"/>
    </source>
</evidence>
<dbReference type="KEGG" id="afx:JZ786_20460"/>
<evidence type="ECO:0000313" key="6">
    <source>
        <dbReference type="EMBL" id="QSO46782.1"/>
    </source>
</evidence>
<evidence type="ECO:0000256" key="1">
    <source>
        <dbReference type="ARBA" id="ARBA00022617"/>
    </source>
</evidence>
<dbReference type="InterPro" id="IPR009056">
    <property type="entry name" value="Cyt_c-like_dom"/>
</dbReference>
<keyword evidence="1 4" id="KW-0349">Heme</keyword>
<accession>A0A9X7VYE1</accession>
<dbReference type="SUPFAM" id="SSF46626">
    <property type="entry name" value="Cytochrome c"/>
    <property type="match status" value="1"/>
</dbReference>
<dbReference type="Gene3D" id="1.10.760.10">
    <property type="entry name" value="Cytochrome c-like domain"/>
    <property type="match status" value="1"/>
</dbReference>
<name>A0A9X7VYE1_9BACL</name>
<dbReference type="Proteomes" id="UP000663505">
    <property type="component" value="Chromosome"/>
</dbReference>
<protein>
    <submittedName>
        <fullName evidence="6">Cytochrome c</fullName>
    </submittedName>
</protein>
<evidence type="ECO:0000313" key="7">
    <source>
        <dbReference type="Proteomes" id="UP000663505"/>
    </source>
</evidence>
<evidence type="ECO:0000256" key="3">
    <source>
        <dbReference type="ARBA" id="ARBA00023004"/>
    </source>
</evidence>
<proteinExistence type="predicted"/>